<accession>A0A4Y8TYW4</accession>
<dbReference type="InterPro" id="IPR055765">
    <property type="entry name" value="DUF7341"/>
</dbReference>
<feature type="domain" description="DUF7341" evidence="1">
    <location>
        <begin position="22"/>
        <end position="77"/>
    </location>
</feature>
<proteinExistence type="predicted"/>
<evidence type="ECO:0000313" key="2">
    <source>
        <dbReference type="EMBL" id="TFH57290.1"/>
    </source>
</evidence>
<sequence>MSLASLAQELCEPHLKSIGGRIGKVPSLLSELRAAVAGSSDTGAGGSTSKARILVDASALDLLNQIDCEVRSVFSDRYGESAPTLEACIELIGKGEHPDNWEQWFTRMLDSIKSRIETYLRPKKMRRLDGIDCPSCGQATYGDDRLTALYVDCWADHENLRPHQDWAVICKACEAHWTGTNEIKWILVALTAKNV</sequence>
<reference evidence="2 3" key="1">
    <citation type="submission" date="2019-03" db="EMBL/GenBank/DDBJ databases">
        <title>Glutamicibacter sp. LJH19 genome.</title>
        <authorList>
            <person name="Sinai Borker S."/>
            <person name="Kumar R."/>
        </authorList>
    </citation>
    <scope>NUCLEOTIDE SEQUENCE [LARGE SCALE GENOMIC DNA]</scope>
    <source>
        <strain evidence="2 3">LJH19</strain>
    </source>
</reference>
<organism evidence="2 3">
    <name type="scientific">Glutamicibacter arilaitensis</name>
    <dbReference type="NCBI Taxonomy" id="256701"/>
    <lineage>
        <taxon>Bacteria</taxon>
        <taxon>Bacillati</taxon>
        <taxon>Actinomycetota</taxon>
        <taxon>Actinomycetes</taxon>
        <taxon>Micrococcales</taxon>
        <taxon>Micrococcaceae</taxon>
        <taxon>Glutamicibacter</taxon>
    </lineage>
</organism>
<comment type="caution">
    <text evidence="2">The sequence shown here is derived from an EMBL/GenBank/DDBJ whole genome shotgun (WGS) entry which is preliminary data.</text>
</comment>
<dbReference type="RefSeq" id="WP_134780227.1">
    <property type="nucleotide sequence ID" value="NZ_SPDS01000001.1"/>
</dbReference>
<dbReference type="Proteomes" id="UP000297638">
    <property type="component" value="Unassembled WGS sequence"/>
</dbReference>
<evidence type="ECO:0000313" key="3">
    <source>
        <dbReference type="Proteomes" id="UP000297638"/>
    </source>
</evidence>
<name>A0A4Y8TYW4_9MICC</name>
<dbReference type="Pfam" id="PF24030">
    <property type="entry name" value="DUF7341"/>
    <property type="match status" value="1"/>
</dbReference>
<protein>
    <recommendedName>
        <fullName evidence="1">DUF7341 domain-containing protein</fullName>
    </recommendedName>
</protein>
<evidence type="ECO:0000259" key="1">
    <source>
        <dbReference type="Pfam" id="PF24030"/>
    </source>
</evidence>
<dbReference type="AlphaFoldDB" id="A0A4Y8TYW4"/>
<dbReference type="EMBL" id="SPDS01000001">
    <property type="protein sequence ID" value="TFH57290.1"/>
    <property type="molecule type" value="Genomic_DNA"/>
</dbReference>
<gene>
    <name evidence="2" type="ORF">EXY26_09930</name>
</gene>